<proteinExistence type="predicted"/>
<evidence type="ECO:0000313" key="3">
    <source>
        <dbReference type="Proteomes" id="UP000294739"/>
    </source>
</evidence>
<name>A0A4V2Z2Z1_9ACTN</name>
<dbReference type="AlphaFoldDB" id="A0A4V2Z2Z1"/>
<dbReference type="RefSeq" id="WP_131894439.1">
    <property type="nucleotide sequence ID" value="NZ_SMKZ01000013.1"/>
</dbReference>
<sequence length="135" mass="14758">MSRARRGPDILVIRHPTRPRFTIIGSEATTIARAVAGDVWSRSWLLGGAVLDNRHWPAVVAYCELHHLLLVVKSSDEESEAEGEPAGRRAVRRRRRSETEPRRRGAAPPAAASAPSASPDRFAGSGPTKEEHDHG</sequence>
<evidence type="ECO:0000313" key="2">
    <source>
        <dbReference type="EMBL" id="TDE10658.1"/>
    </source>
</evidence>
<feature type="compositionally biased region" description="Low complexity" evidence="1">
    <location>
        <begin position="106"/>
        <end position="119"/>
    </location>
</feature>
<dbReference type="Proteomes" id="UP000294739">
    <property type="component" value="Unassembled WGS sequence"/>
</dbReference>
<evidence type="ECO:0000256" key="1">
    <source>
        <dbReference type="SAM" id="MobiDB-lite"/>
    </source>
</evidence>
<keyword evidence="3" id="KW-1185">Reference proteome</keyword>
<dbReference type="InParanoid" id="A0A4V2Z2Z1"/>
<protein>
    <submittedName>
        <fullName evidence="2">Uncharacterized protein</fullName>
    </submittedName>
</protein>
<comment type="caution">
    <text evidence="2">The sequence shown here is derived from an EMBL/GenBank/DDBJ whole genome shotgun (WGS) entry which is preliminary data.</text>
</comment>
<feature type="region of interest" description="Disordered" evidence="1">
    <location>
        <begin position="74"/>
        <end position="135"/>
    </location>
</feature>
<accession>A0A4V2Z2Z1</accession>
<gene>
    <name evidence="2" type="ORF">E1269_11330</name>
</gene>
<organism evidence="2 3">
    <name type="scientific">Jiangella asiatica</name>
    <dbReference type="NCBI Taxonomy" id="2530372"/>
    <lineage>
        <taxon>Bacteria</taxon>
        <taxon>Bacillati</taxon>
        <taxon>Actinomycetota</taxon>
        <taxon>Actinomycetes</taxon>
        <taxon>Jiangellales</taxon>
        <taxon>Jiangellaceae</taxon>
        <taxon>Jiangella</taxon>
    </lineage>
</organism>
<reference evidence="2 3" key="1">
    <citation type="submission" date="2019-03" db="EMBL/GenBank/DDBJ databases">
        <title>Draft genome sequences of novel Actinobacteria.</title>
        <authorList>
            <person name="Sahin N."/>
            <person name="Ay H."/>
            <person name="Saygin H."/>
        </authorList>
    </citation>
    <scope>NUCLEOTIDE SEQUENCE [LARGE SCALE GENOMIC DNA]</scope>
    <source>
        <strain evidence="2 3">5K138</strain>
    </source>
</reference>
<dbReference type="EMBL" id="SMKZ01000013">
    <property type="protein sequence ID" value="TDE10658.1"/>
    <property type="molecule type" value="Genomic_DNA"/>
</dbReference>